<accession>A0A831RMC2</accession>
<dbReference type="PROSITE" id="PS51462">
    <property type="entry name" value="NUDIX"/>
    <property type="match status" value="1"/>
</dbReference>
<dbReference type="GO" id="GO:0019144">
    <property type="term" value="F:ADP-sugar diphosphatase activity"/>
    <property type="evidence" value="ECO:0007669"/>
    <property type="project" value="TreeGrafter"/>
</dbReference>
<dbReference type="PROSITE" id="PS00893">
    <property type="entry name" value="NUDIX_BOX"/>
    <property type="match status" value="1"/>
</dbReference>
<gene>
    <name evidence="4" type="primary">nudE</name>
    <name evidence="4" type="ORF">ENI96_06710</name>
</gene>
<evidence type="ECO:0000256" key="2">
    <source>
        <dbReference type="ARBA" id="ARBA00022801"/>
    </source>
</evidence>
<feature type="domain" description="Nudix hydrolase" evidence="3">
    <location>
        <begin position="42"/>
        <end position="173"/>
    </location>
</feature>
<dbReference type="GO" id="GO:0019693">
    <property type="term" value="P:ribose phosphate metabolic process"/>
    <property type="evidence" value="ECO:0007669"/>
    <property type="project" value="TreeGrafter"/>
</dbReference>
<proteinExistence type="predicted"/>
<organism evidence="4">
    <name type="scientific">Sedimenticola thiotaurini</name>
    <dbReference type="NCBI Taxonomy" id="1543721"/>
    <lineage>
        <taxon>Bacteria</taxon>
        <taxon>Pseudomonadati</taxon>
        <taxon>Pseudomonadota</taxon>
        <taxon>Gammaproteobacteria</taxon>
        <taxon>Chromatiales</taxon>
        <taxon>Sedimenticolaceae</taxon>
        <taxon>Sedimenticola</taxon>
    </lineage>
</organism>
<dbReference type="GO" id="GO:0005829">
    <property type="term" value="C:cytosol"/>
    <property type="evidence" value="ECO:0007669"/>
    <property type="project" value="TreeGrafter"/>
</dbReference>
<reference evidence="4" key="1">
    <citation type="journal article" date="2020" name="mSystems">
        <title>Genome- and Community-Level Interaction Insights into Carbon Utilization and Element Cycling Functions of Hydrothermarchaeota in Hydrothermal Sediment.</title>
        <authorList>
            <person name="Zhou Z."/>
            <person name="Liu Y."/>
            <person name="Xu W."/>
            <person name="Pan J."/>
            <person name="Luo Z.H."/>
            <person name="Li M."/>
        </authorList>
    </citation>
    <scope>NUCLEOTIDE SEQUENCE [LARGE SCALE GENOMIC DNA]</scope>
    <source>
        <strain evidence="4">HyVt-443</strain>
    </source>
</reference>
<evidence type="ECO:0000256" key="1">
    <source>
        <dbReference type="ARBA" id="ARBA00001946"/>
    </source>
</evidence>
<comment type="caution">
    <text evidence="4">The sequence shown here is derived from an EMBL/GenBank/DDBJ whole genome shotgun (WGS) entry which is preliminary data.</text>
</comment>
<dbReference type="EMBL" id="DRKP01000074">
    <property type="protein sequence ID" value="HEB96103.1"/>
    <property type="molecule type" value="Genomic_DNA"/>
</dbReference>
<dbReference type="GO" id="GO:0006753">
    <property type="term" value="P:nucleoside phosphate metabolic process"/>
    <property type="evidence" value="ECO:0007669"/>
    <property type="project" value="TreeGrafter"/>
</dbReference>
<dbReference type="SUPFAM" id="SSF55811">
    <property type="entry name" value="Nudix"/>
    <property type="match status" value="1"/>
</dbReference>
<name>A0A831RMC2_9GAMM</name>
<protein>
    <submittedName>
        <fullName evidence="4">ADP compounds hydrolase NudE</fullName>
    </submittedName>
</protein>
<dbReference type="Gene3D" id="3.90.79.10">
    <property type="entry name" value="Nucleoside Triphosphate Pyrophosphohydrolase"/>
    <property type="match status" value="1"/>
</dbReference>
<dbReference type="InterPro" id="IPR020084">
    <property type="entry name" value="NUDIX_hydrolase_CS"/>
</dbReference>
<evidence type="ECO:0000313" key="4">
    <source>
        <dbReference type="EMBL" id="HEB96103.1"/>
    </source>
</evidence>
<sequence>MPDHPIIRNRRRIADTGIFRIEELDLQFSNGEERLYQRIVGSRRGAVMIVPLLDPETVLLIREYGAGMERYELGFPKGSIDAGEDMLQAADREIQEETGHAARRLELLRSVTVAPGYLFHTTHIILAADLYPQRREGDEPEPIEVVPWKIADFDRLLQRDDFTEARSIAAFYILREYLSRNPPS</sequence>
<dbReference type="AlphaFoldDB" id="A0A831RMC2"/>
<evidence type="ECO:0000259" key="3">
    <source>
        <dbReference type="PROSITE" id="PS51462"/>
    </source>
</evidence>
<dbReference type="InterPro" id="IPR015797">
    <property type="entry name" value="NUDIX_hydrolase-like_dom_sf"/>
</dbReference>
<dbReference type="PANTHER" id="PTHR11839">
    <property type="entry name" value="UDP/ADP-SUGAR PYROPHOSPHATASE"/>
    <property type="match status" value="1"/>
</dbReference>
<dbReference type="PANTHER" id="PTHR11839:SF12">
    <property type="entry name" value="ADP COMPOUNDS HYDROLASE NUDE"/>
    <property type="match status" value="1"/>
</dbReference>
<dbReference type="Pfam" id="PF00293">
    <property type="entry name" value="NUDIX"/>
    <property type="match status" value="1"/>
</dbReference>
<dbReference type="InterPro" id="IPR000086">
    <property type="entry name" value="NUDIX_hydrolase_dom"/>
</dbReference>
<dbReference type="Proteomes" id="UP000886251">
    <property type="component" value="Unassembled WGS sequence"/>
</dbReference>
<keyword evidence="2 4" id="KW-0378">Hydrolase</keyword>
<dbReference type="CDD" id="cd24156">
    <property type="entry name" value="NUDIX_ADPRase_NudE"/>
    <property type="match status" value="1"/>
</dbReference>
<comment type="cofactor">
    <cofactor evidence="1">
        <name>Mg(2+)</name>
        <dbReference type="ChEBI" id="CHEBI:18420"/>
    </cofactor>
</comment>
<dbReference type="NCBIfam" id="NF008736">
    <property type="entry name" value="PRK11762.1"/>
    <property type="match status" value="1"/>
</dbReference>